<keyword evidence="4 7" id="KW-1133">Transmembrane helix</keyword>
<evidence type="ECO:0000313" key="10">
    <source>
        <dbReference type="Proteomes" id="UP001215503"/>
    </source>
</evidence>
<dbReference type="InterPro" id="IPR024671">
    <property type="entry name" value="Atg22-like"/>
</dbReference>
<accession>A0ABT5YM78</accession>
<comment type="caution">
    <text evidence="9">The sequence shown here is derived from an EMBL/GenBank/DDBJ whole genome shotgun (WGS) entry which is preliminary data.</text>
</comment>
<dbReference type="SUPFAM" id="SSF103473">
    <property type="entry name" value="MFS general substrate transporter"/>
    <property type="match status" value="1"/>
</dbReference>
<keyword evidence="3 7" id="KW-0812">Transmembrane</keyword>
<feature type="transmembrane region" description="Helical" evidence="7">
    <location>
        <begin position="386"/>
        <end position="412"/>
    </location>
</feature>
<dbReference type="Gene3D" id="1.20.1250.20">
    <property type="entry name" value="MFS general substrate transporter like domains"/>
    <property type="match status" value="1"/>
</dbReference>
<feature type="region of interest" description="Disordered" evidence="6">
    <location>
        <begin position="1"/>
        <end position="25"/>
    </location>
</feature>
<dbReference type="Pfam" id="PF11700">
    <property type="entry name" value="ATG22"/>
    <property type="match status" value="1"/>
</dbReference>
<dbReference type="RefSeq" id="WP_275822046.1">
    <property type="nucleotide sequence ID" value="NZ_JARHUD010000004.1"/>
</dbReference>
<reference evidence="9 10" key="1">
    <citation type="submission" date="2023-03" db="EMBL/GenBank/DDBJ databases">
        <title>Fodinicurvata sp. CAU 1616 isolated from sea sendiment.</title>
        <authorList>
            <person name="Kim W."/>
        </authorList>
    </citation>
    <scope>NUCLEOTIDE SEQUENCE [LARGE SCALE GENOMIC DNA]</scope>
    <source>
        <strain evidence="9 10">CAU 1616</strain>
    </source>
</reference>
<evidence type="ECO:0000256" key="4">
    <source>
        <dbReference type="ARBA" id="ARBA00022989"/>
    </source>
</evidence>
<gene>
    <name evidence="9" type="ORF">P2G67_08615</name>
</gene>
<dbReference type="InterPro" id="IPR020846">
    <property type="entry name" value="MFS_dom"/>
</dbReference>
<evidence type="ECO:0000256" key="6">
    <source>
        <dbReference type="SAM" id="MobiDB-lite"/>
    </source>
</evidence>
<evidence type="ECO:0000256" key="1">
    <source>
        <dbReference type="ARBA" id="ARBA00004127"/>
    </source>
</evidence>
<dbReference type="EMBL" id="JARHUD010000004">
    <property type="protein sequence ID" value="MDF2096035.1"/>
    <property type="molecule type" value="Genomic_DNA"/>
</dbReference>
<evidence type="ECO:0000256" key="5">
    <source>
        <dbReference type="ARBA" id="ARBA00023136"/>
    </source>
</evidence>
<feature type="transmembrane region" description="Helical" evidence="7">
    <location>
        <begin position="72"/>
        <end position="91"/>
    </location>
</feature>
<evidence type="ECO:0000313" key="9">
    <source>
        <dbReference type="EMBL" id="MDF2096035.1"/>
    </source>
</evidence>
<evidence type="ECO:0000256" key="3">
    <source>
        <dbReference type="ARBA" id="ARBA00022692"/>
    </source>
</evidence>
<feature type="transmembrane region" description="Helical" evidence="7">
    <location>
        <begin position="418"/>
        <end position="436"/>
    </location>
</feature>
<name>A0ABT5YM78_9PROT</name>
<keyword evidence="5 7" id="KW-0472">Membrane</keyword>
<dbReference type="PANTHER" id="PTHR23519:SF1">
    <property type="entry name" value="AUTOPHAGY-RELATED PROTEIN 22"/>
    <property type="match status" value="1"/>
</dbReference>
<feature type="domain" description="Major facilitator superfamily (MFS) profile" evidence="8">
    <location>
        <begin position="261"/>
        <end position="446"/>
    </location>
</feature>
<feature type="transmembrane region" description="Helical" evidence="7">
    <location>
        <begin position="329"/>
        <end position="346"/>
    </location>
</feature>
<dbReference type="InterPro" id="IPR050495">
    <property type="entry name" value="ATG22/LtaA_families"/>
</dbReference>
<keyword evidence="10" id="KW-1185">Reference proteome</keyword>
<organism evidence="9 10">
    <name type="scientific">Aquibaculum arenosum</name>
    <dbReference type="NCBI Taxonomy" id="3032591"/>
    <lineage>
        <taxon>Bacteria</taxon>
        <taxon>Pseudomonadati</taxon>
        <taxon>Pseudomonadota</taxon>
        <taxon>Alphaproteobacteria</taxon>
        <taxon>Rhodospirillales</taxon>
        <taxon>Rhodovibrionaceae</taxon>
        <taxon>Aquibaculum</taxon>
    </lineage>
</organism>
<proteinExistence type="predicted"/>
<dbReference type="PROSITE" id="PS50850">
    <property type="entry name" value="MFS"/>
    <property type="match status" value="1"/>
</dbReference>
<feature type="transmembrane region" description="Helical" evidence="7">
    <location>
        <begin position="127"/>
        <end position="153"/>
    </location>
</feature>
<protein>
    <submittedName>
        <fullName evidence="9">MFS transporter</fullName>
    </submittedName>
</protein>
<comment type="subcellular location">
    <subcellularLocation>
        <location evidence="1">Endomembrane system</location>
        <topology evidence="1">Multi-pass membrane protein</topology>
    </subcellularLocation>
</comment>
<keyword evidence="2" id="KW-0813">Transport</keyword>
<evidence type="ECO:0000256" key="7">
    <source>
        <dbReference type="SAM" id="Phobius"/>
    </source>
</evidence>
<dbReference type="PANTHER" id="PTHR23519">
    <property type="entry name" value="AUTOPHAGY-RELATED PROTEIN 22"/>
    <property type="match status" value="1"/>
</dbReference>
<feature type="transmembrane region" description="Helical" evidence="7">
    <location>
        <begin position="103"/>
        <end position="121"/>
    </location>
</feature>
<dbReference type="InterPro" id="IPR036259">
    <property type="entry name" value="MFS_trans_sf"/>
</dbReference>
<evidence type="ECO:0000256" key="2">
    <source>
        <dbReference type="ARBA" id="ARBA00022448"/>
    </source>
</evidence>
<feature type="transmembrane region" description="Helical" evidence="7">
    <location>
        <begin position="270"/>
        <end position="292"/>
    </location>
</feature>
<sequence length="446" mass="48542">MAQKGEAPPSELAPGNPYSAQQRPPTSRRAQAAWCLYDWANQGYPTIIETFIFATFFTQVVAINEVEGTAQWGYALSIAGLFIILLSPIFGAVADQGGRRKPWLAGFSGLCMAACAMLWFTQPSNDYVLWALVFFALGSATYEFSLIFYNAMLPDVAPPGRLGRLSGWGWSAGYAGGLASLVLILVLFVQPEQPLFGLDRETSEHVRVSALVVAGWWFLFGLPLFFFVPDRKATGVPLGQAVRRGLRQLLQTARNLPRYRNVARFLLARMLYNDGLNTVFAFGAIYAAGTFGMGFDQIVLFGIGLNITAGLGAFAFAWIIDMIGSKRSIQISLVGMLLIGIVLVLLQSVFWFWVFGLMLGIFFGPVQAASRALMAQLAPQGLEGEMFGLYALSGKAIAFLGPAVLAFTTGLFESQRAGMASIMLFLILGFALLWGVREPSHRGESA</sequence>
<feature type="transmembrane region" description="Helical" evidence="7">
    <location>
        <begin position="165"/>
        <end position="188"/>
    </location>
</feature>
<feature type="transmembrane region" description="Helical" evidence="7">
    <location>
        <begin position="208"/>
        <end position="228"/>
    </location>
</feature>
<dbReference type="Proteomes" id="UP001215503">
    <property type="component" value="Unassembled WGS sequence"/>
</dbReference>
<evidence type="ECO:0000259" key="8">
    <source>
        <dbReference type="PROSITE" id="PS50850"/>
    </source>
</evidence>
<feature type="transmembrane region" description="Helical" evidence="7">
    <location>
        <begin position="298"/>
        <end position="320"/>
    </location>
</feature>